<proteinExistence type="inferred from homology"/>
<accession>S8DF60</accession>
<dbReference type="PANTHER" id="PTHR32285">
    <property type="entry name" value="PROTEIN TRICHOME BIREFRINGENCE-LIKE 9-RELATED"/>
    <property type="match status" value="1"/>
</dbReference>
<dbReference type="Pfam" id="PF13839">
    <property type="entry name" value="PC-Esterase"/>
    <property type="match status" value="1"/>
</dbReference>
<evidence type="ECO:0000256" key="5">
    <source>
        <dbReference type="ARBA" id="ARBA00022989"/>
    </source>
</evidence>
<evidence type="ECO:0000256" key="4">
    <source>
        <dbReference type="ARBA" id="ARBA00022968"/>
    </source>
</evidence>
<dbReference type="EMBL" id="AUSU01006888">
    <property type="protein sequence ID" value="EPS61388.1"/>
    <property type="molecule type" value="Genomic_DNA"/>
</dbReference>
<comment type="similarity">
    <text evidence="2">Belongs to the PC-esterase family. TBL subfamily.</text>
</comment>
<dbReference type="GO" id="GO:0005794">
    <property type="term" value="C:Golgi apparatus"/>
    <property type="evidence" value="ECO:0007669"/>
    <property type="project" value="TreeGrafter"/>
</dbReference>
<keyword evidence="6" id="KW-0472">Membrane</keyword>
<evidence type="ECO:0000313" key="10">
    <source>
        <dbReference type="Proteomes" id="UP000015453"/>
    </source>
</evidence>
<feature type="domain" description="Trichome birefringence-like C-terminal" evidence="7">
    <location>
        <begin position="69"/>
        <end position="353"/>
    </location>
</feature>
<organism evidence="9 10">
    <name type="scientific">Genlisea aurea</name>
    <dbReference type="NCBI Taxonomy" id="192259"/>
    <lineage>
        <taxon>Eukaryota</taxon>
        <taxon>Viridiplantae</taxon>
        <taxon>Streptophyta</taxon>
        <taxon>Embryophyta</taxon>
        <taxon>Tracheophyta</taxon>
        <taxon>Spermatophyta</taxon>
        <taxon>Magnoliopsida</taxon>
        <taxon>eudicotyledons</taxon>
        <taxon>Gunneridae</taxon>
        <taxon>Pentapetalae</taxon>
        <taxon>asterids</taxon>
        <taxon>lamiids</taxon>
        <taxon>Lamiales</taxon>
        <taxon>Lentibulariaceae</taxon>
        <taxon>Genlisea</taxon>
    </lineage>
</organism>
<keyword evidence="10" id="KW-1185">Reference proteome</keyword>
<keyword evidence="4" id="KW-0735">Signal-anchor</keyword>
<dbReference type="GO" id="GO:0016020">
    <property type="term" value="C:membrane"/>
    <property type="evidence" value="ECO:0007669"/>
    <property type="project" value="UniProtKB-SubCell"/>
</dbReference>
<evidence type="ECO:0000259" key="7">
    <source>
        <dbReference type="Pfam" id="PF13839"/>
    </source>
</evidence>
<keyword evidence="5" id="KW-1133">Transmembrane helix</keyword>
<feature type="domain" description="Trichome birefringence-like N-terminal" evidence="8">
    <location>
        <begin position="15"/>
        <end position="68"/>
    </location>
</feature>
<reference evidence="9 10" key="1">
    <citation type="journal article" date="2013" name="BMC Genomics">
        <title>The miniature genome of a carnivorous plant Genlisea aurea contains a low number of genes and short non-coding sequences.</title>
        <authorList>
            <person name="Leushkin E.V."/>
            <person name="Sutormin R.A."/>
            <person name="Nabieva E.R."/>
            <person name="Penin A.A."/>
            <person name="Kondrashov A.S."/>
            <person name="Logacheva M.D."/>
        </authorList>
    </citation>
    <scope>NUCLEOTIDE SEQUENCE [LARGE SCALE GENOMIC DNA]</scope>
</reference>
<evidence type="ECO:0000256" key="2">
    <source>
        <dbReference type="ARBA" id="ARBA00007727"/>
    </source>
</evidence>
<dbReference type="PANTHER" id="PTHR32285:SF62">
    <property type="entry name" value="PROTEIN TRICHOME BIREFRINGENCE-LIKE 33"/>
    <property type="match status" value="1"/>
</dbReference>
<dbReference type="Proteomes" id="UP000015453">
    <property type="component" value="Unassembled WGS sequence"/>
</dbReference>
<dbReference type="AlphaFoldDB" id="S8DF60"/>
<gene>
    <name evidence="9" type="ORF">M569_13408</name>
</gene>
<comment type="subcellular location">
    <subcellularLocation>
        <location evidence="1">Membrane</location>
        <topology evidence="1">Single-pass membrane protein</topology>
    </subcellularLocation>
</comment>
<evidence type="ECO:0000259" key="8">
    <source>
        <dbReference type="Pfam" id="PF14416"/>
    </source>
</evidence>
<evidence type="ECO:0000256" key="1">
    <source>
        <dbReference type="ARBA" id="ARBA00004167"/>
    </source>
</evidence>
<dbReference type="InterPro" id="IPR026057">
    <property type="entry name" value="TBL_C"/>
</dbReference>
<feature type="non-terminal residue" evidence="9">
    <location>
        <position position="1"/>
    </location>
</feature>
<dbReference type="InterPro" id="IPR025846">
    <property type="entry name" value="TBL_N"/>
</dbReference>
<protein>
    <submittedName>
        <fullName evidence="9">Uncharacterized protein</fullName>
    </submittedName>
</protein>
<feature type="non-terminal residue" evidence="9">
    <location>
        <position position="355"/>
    </location>
</feature>
<comment type="caution">
    <text evidence="9">The sequence shown here is derived from an EMBL/GenBank/DDBJ whole genome shotgun (WGS) entry which is preliminary data.</text>
</comment>
<keyword evidence="3" id="KW-0812">Transmembrane</keyword>
<evidence type="ECO:0000313" key="9">
    <source>
        <dbReference type="EMBL" id="EPS61388.1"/>
    </source>
</evidence>
<dbReference type="OrthoDB" id="1932925at2759"/>
<evidence type="ECO:0000256" key="6">
    <source>
        <dbReference type="ARBA" id="ARBA00023136"/>
    </source>
</evidence>
<name>S8DF60_9LAMI</name>
<sequence length="355" mass="40785">HFMPEEEEAKGGGGGCDLFSGKWVRDYSLPPLYEEWECPYIDPQITCLEHGRPETDFRHWRWQPHGCSIPSFNSSLMLEALRGKRMMFVGDSLTRGQFTSMVCLLHGIIHDDDKSFESHGSSTVFTAKGYDATIEFYWAPFLLESNADDPKWHRVTDRAIRNGSIDKHGEAWKGADILIFYTYIWWVKGLSILPSEGSITDNDSMRVGIKMDDGYRLAMKSLVEWINENMDPRRQRAFFTSMSPSHQWSYRWGGANGGNCYNETTILEDENFFGAERSLMRIASEELGRSEFPITFLNITHLSSARKDAHTSIYQKKWGIPTEKLIADPARLADCIHWCLPGLQDVWNQLLFSKL</sequence>
<evidence type="ECO:0000256" key="3">
    <source>
        <dbReference type="ARBA" id="ARBA00022692"/>
    </source>
</evidence>
<dbReference type="InterPro" id="IPR029962">
    <property type="entry name" value="TBL"/>
</dbReference>
<dbReference type="Pfam" id="PF14416">
    <property type="entry name" value="PMR5N"/>
    <property type="match status" value="1"/>
</dbReference>
<dbReference type="GO" id="GO:0016413">
    <property type="term" value="F:O-acetyltransferase activity"/>
    <property type="evidence" value="ECO:0007669"/>
    <property type="project" value="InterPro"/>
</dbReference>